<evidence type="ECO:0000313" key="3">
    <source>
        <dbReference type="EMBL" id="KAK2035533.1"/>
    </source>
</evidence>
<protein>
    <submittedName>
        <fullName evidence="3">Uncharacterized protein</fullName>
    </submittedName>
</protein>
<dbReference type="AlphaFoldDB" id="A0AAD9MAL2"/>
<feature type="signal peptide" evidence="2">
    <location>
        <begin position="1"/>
        <end position="20"/>
    </location>
</feature>
<organism evidence="3 4">
    <name type="scientific">Colletotrichum zoysiae</name>
    <dbReference type="NCBI Taxonomy" id="1216348"/>
    <lineage>
        <taxon>Eukaryota</taxon>
        <taxon>Fungi</taxon>
        <taxon>Dikarya</taxon>
        <taxon>Ascomycota</taxon>
        <taxon>Pezizomycotina</taxon>
        <taxon>Sordariomycetes</taxon>
        <taxon>Hypocreomycetidae</taxon>
        <taxon>Glomerellales</taxon>
        <taxon>Glomerellaceae</taxon>
        <taxon>Colletotrichum</taxon>
        <taxon>Colletotrichum graminicola species complex</taxon>
    </lineage>
</organism>
<proteinExistence type="predicted"/>
<feature type="region of interest" description="Disordered" evidence="1">
    <location>
        <begin position="25"/>
        <end position="61"/>
    </location>
</feature>
<accession>A0AAD9MAL2</accession>
<feature type="chain" id="PRO_5042036391" evidence="2">
    <location>
        <begin position="21"/>
        <end position="61"/>
    </location>
</feature>
<name>A0AAD9MAL2_9PEZI</name>
<evidence type="ECO:0000256" key="1">
    <source>
        <dbReference type="SAM" id="MobiDB-lite"/>
    </source>
</evidence>
<evidence type="ECO:0000313" key="4">
    <source>
        <dbReference type="Proteomes" id="UP001232148"/>
    </source>
</evidence>
<sequence length="61" mass="6067">MRYAITALLAVGLLTGSALTAPLGVGLGDGNPPGKRSPQETPPEGYSSCSVLGCIPPKNGD</sequence>
<dbReference type="Proteomes" id="UP001232148">
    <property type="component" value="Unassembled WGS sequence"/>
</dbReference>
<dbReference type="EMBL" id="MU842808">
    <property type="protein sequence ID" value="KAK2035533.1"/>
    <property type="molecule type" value="Genomic_DNA"/>
</dbReference>
<reference evidence="3" key="1">
    <citation type="submission" date="2021-06" db="EMBL/GenBank/DDBJ databases">
        <title>Comparative genomics, transcriptomics and evolutionary studies reveal genomic signatures of adaptation to plant cell wall in hemibiotrophic fungi.</title>
        <authorList>
            <consortium name="DOE Joint Genome Institute"/>
            <person name="Baroncelli R."/>
            <person name="Diaz J.F."/>
            <person name="Benocci T."/>
            <person name="Peng M."/>
            <person name="Battaglia E."/>
            <person name="Haridas S."/>
            <person name="Andreopoulos W."/>
            <person name="Labutti K."/>
            <person name="Pangilinan J."/>
            <person name="Floch G.L."/>
            <person name="Makela M.R."/>
            <person name="Henrissat B."/>
            <person name="Grigoriev I.V."/>
            <person name="Crouch J.A."/>
            <person name="De Vries R.P."/>
            <person name="Sukno S.A."/>
            <person name="Thon M.R."/>
        </authorList>
    </citation>
    <scope>NUCLEOTIDE SEQUENCE</scope>
    <source>
        <strain evidence="3">MAFF235873</strain>
    </source>
</reference>
<evidence type="ECO:0000256" key="2">
    <source>
        <dbReference type="SAM" id="SignalP"/>
    </source>
</evidence>
<keyword evidence="4" id="KW-1185">Reference proteome</keyword>
<gene>
    <name evidence="3" type="ORF">LX32DRAFT_633311</name>
</gene>
<keyword evidence="2" id="KW-0732">Signal</keyword>
<comment type="caution">
    <text evidence="3">The sequence shown here is derived from an EMBL/GenBank/DDBJ whole genome shotgun (WGS) entry which is preliminary data.</text>
</comment>